<dbReference type="Gene3D" id="3.40.50.300">
    <property type="entry name" value="P-loop containing nucleotide triphosphate hydrolases"/>
    <property type="match status" value="1"/>
</dbReference>
<feature type="domain" description="DNA primase/polymerase bifunctional N-terminal" evidence="2">
    <location>
        <begin position="57"/>
        <end position="242"/>
    </location>
</feature>
<evidence type="ECO:0000256" key="1">
    <source>
        <dbReference type="SAM" id="MobiDB-lite"/>
    </source>
</evidence>
<feature type="compositionally biased region" description="Low complexity" evidence="1">
    <location>
        <begin position="36"/>
        <end position="48"/>
    </location>
</feature>
<keyword evidence="4" id="KW-1185">Reference proteome</keyword>
<name>A0A367EUM7_9ACTN</name>
<dbReference type="InterPro" id="IPR015330">
    <property type="entry name" value="DNA_primase/pol_bifunc_N"/>
</dbReference>
<evidence type="ECO:0000313" key="3">
    <source>
        <dbReference type="EMBL" id="RCG21826.1"/>
    </source>
</evidence>
<evidence type="ECO:0000259" key="2">
    <source>
        <dbReference type="SMART" id="SM00943"/>
    </source>
</evidence>
<dbReference type="Pfam" id="PF13481">
    <property type="entry name" value="AAA_25"/>
    <property type="match status" value="1"/>
</dbReference>
<dbReference type="EMBL" id="QOIM01000026">
    <property type="protein sequence ID" value="RCG21826.1"/>
    <property type="molecule type" value="Genomic_DNA"/>
</dbReference>
<proteinExistence type="predicted"/>
<organism evidence="3 4">
    <name type="scientific">Streptomyces reniochalinae</name>
    <dbReference type="NCBI Taxonomy" id="2250578"/>
    <lineage>
        <taxon>Bacteria</taxon>
        <taxon>Bacillati</taxon>
        <taxon>Actinomycetota</taxon>
        <taxon>Actinomycetes</taxon>
        <taxon>Kitasatosporales</taxon>
        <taxon>Streptomycetaceae</taxon>
        <taxon>Streptomyces</taxon>
    </lineage>
</organism>
<dbReference type="Pfam" id="PF09250">
    <property type="entry name" value="Prim-Pol"/>
    <property type="match status" value="1"/>
</dbReference>
<dbReference type="InterPro" id="IPR027417">
    <property type="entry name" value="P-loop_NTPase"/>
</dbReference>
<dbReference type="Proteomes" id="UP000253507">
    <property type="component" value="Unassembled WGS sequence"/>
</dbReference>
<dbReference type="SMART" id="SM00943">
    <property type="entry name" value="Prim-Pol"/>
    <property type="match status" value="1"/>
</dbReference>
<dbReference type="AlphaFoldDB" id="A0A367EUM7"/>
<protein>
    <recommendedName>
        <fullName evidence="2">DNA primase/polymerase bifunctional N-terminal domain-containing protein</fullName>
    </recommendedName>
</protein>
<evidence type="ECO:0000313" key="4">
    <source>
        <dbReference type="Proteomes" id="UP000253507"/>
    </source>
</evidence>
<dbReference type="SUPFAM" id="SSF52540">
    <property type="entry name" value="P-loop containing nucleoside triphosphate hydrolases"/>
    <property type="match status" value="1"/>
</dbReference>
<accession>A0A367EUM7</accession>
<feature type="region of interest" description="Disordered" evidence="1">
    <location>
        <begin position="15"/>
        <end position="48"/>
    </location>
</feature>
<gene>
    <name evidence="3" type="ORF">DQ392_08965</name>
</gene>
<comment type="caution">
    <text evidence="3">The sequence shown here is derived from an EMBL/GenBank/DDBJ whole genome shotgun (WGS) entry which is preliminary data.</text>
</comment>
<sequence length="671" mass="70600">MGCLLAPPGRAVRAAGGGRVVKYEKGAERPEPTPEAPESAGAGNGAPADPDGLLATALALAAEGVKVFPCHRVVDGLCNCDEPYSCKSPGKHPRKWKAKGGVIKKNGSKDATTDSDEIRTWWLKWGGKHGALNIGQTLAGRAVVDVDVAEGKPGEATWEALSADQDVPKTLTYRTGRGGLQMLFRLPEGETGGKADGYSNTLGTAVDFKTGPHAYVMVPGSKTDDVYTVVHDAETVSLPGWVADLARTAQPGTGGSVVAGRPPGSQLSDLLSLPADDPARGNNWLAAVAGHYAGDAWKFAPPRGWSWYSDMVRAANAASADPIGEADLLKTMRSIWDTEARQHEQAEVAAVVQLLQPGGAFFHNVPEVPPAVWGHGEEILWAEGEALLIGAPQGVGKTTLAHQIIRARIGLQPTVLGFPVAPGKRVLLLAMDRPAQTRRAGARIFAGDDPHRLSERLVVWEGPPPADLARHPETLMRMCEQAGADTVVVDSLKDAAIGLSDDEVGAGWNRARQFALREGVQVLELHHTVKRGANGAEPNTLADIYGSTWITSGAGSVISLWGEAGDPIVSLRHLKQPFAEVGPFRLLHDHTTGTTTVHHTADLVALAGASRGGISALDAAKAIFETEKPSAAQKEKARRRLAKLVEAGQLEAKAGPTGAGTVYRAPSGALF</sequence>
<feature type="compositionally biased region" description="Basic and acidic residues" evidence="1">
    <location>
        <begin position="21"/>
        <end position="32"/>
    </location>
</feature>
<dbReference type="SUPFAM" id="SSF56747">
    <property type="entry name" value="Prim-pol domain"/>
    <property type="match status" value="1"/>
</dbReference>
<reference evidence="3 4" key="1">
    <citation type="submission" date="2018-06" db="EMBL/GenBank/DDBJ databases">
        <title>Streptomyces reniochalinae sp. nov. and Streptomyces diacarnus sp. nov. from marine sponges.</title>
        <authorList>
            <person name="Li L."/>
        </authorList>
    </citation>
    <scope>NUCLEOTIDE SEQUENCE [LARGE SCALE GENOMIC DNA]</scope>
    <source>
        <strain evidence="3 4">LHW50302</strain>
    </source>
</reference>